<proteinExistence type="predicted"/>
<name>W2V1V8_9RICK</name>
<dbReference type="Proteomes" id="UP000018951">
    <property type="component" value="Unassembled WGS sequence"/>
</dbReference>
<comment type="caution">
    <text evidence="1">The sequence shown here is derived from an EMBL/GenBank/DDBJ whole genome shotgun (WGS) entry which is preliminary data.</text>
</comment>
<gene>
    <name evidence="1" type="ORF">P857_348</name>
</gene>
<dbReference type="AlphaFoldDB" id="W2V1V8"/>
<keyword evidence="2" id="KW-1185">Reference proteome</keyword>
<evidence type="ECO:0000313" key="1">
    <source>
        <dbReference type="EMBL" id="ETO91433.1"/>
    </source>
</evidence>
<evidence type="ECO:0000313" key="2">
    <source>
        <dbReference type="Proteomes" id="UP000018951"/>
    </source>
</evidence>
<sequence>MQLFKSTAYWTDLQEVMIDSTMVRAHLCSRLCQGRRRFRKI</sequence>
<protein>
    <submittedName>
        <fullName evidence="1">Uncharacterized protein</fullName>
    </submittedName>
</protein>
<reference evidence="1 2" key="1">
    <citation type="journal article" date="2013" name="PLoS ONE">
        <title>Bacterial endosymbiosis in a chordate host: long-term co-evolution and conservation of secondary metabolism.</title>
        <authorList>
            <person name="Kwan J.C."/>
            <person name="Schmidt E.W."/>
        </authorList>
    </citation>
    <scope>NUCLEOTIDE SEQUENCE [LARGE SCALE GENOMIC DNA]</scope>
    <source>
        <strain evidence="2">L6</strain>
    </source>
</reference>
<accession>W2V1V8</accession>
<organism evidence="1 2">
    <name type="scientific">Candidatus Xenolissoclinum pacificiensis L6</name>
    <dbReference type="NCBI Taxonomy" id="1401685"/>
    <lineage>
        <taxon>Bacteria</taxon>
        <taxon>Pseudomonadati</taxon>
        <taxon>Pseudomonadota</taxon>
        <taxon>Alphaproteobacteria</taxon>
        <taxon>Rickettsiales</taxon>
        <taxon>Anaplasmataceae</taxon>
        <taxon>Candidatus Xenolissoclinum</taxon>
    </lineage>
</organism>
<dbReference type="EMBL" id="AXCJ01000005">
    <property type="protein sequence ID" value="ETO91433.1"/>
    <property type="molecule type" value="Genomic_DNA"/>
</dbReference>